<dbReference type="OrthoDB" id="124582at2759"/>
<evidence type="ECO:0000313" key="2">
    <source>
        <dbReference type="Proteomes" id="UP000298030"/>
    </source>
</evidence>
<feature type="non-terminal residue" evidence="1">
    <location>
        <position position="1"/>
    </location>
</feature>
<keyword evidence="2" id="KW-1185">Reference proteome</keyword>
<proteinExistence type="predicted"/>
<dbReference type="Gene3D" id="2.60.120.620">
    <property type="entry name" value="q2cbj1_9rhob like domain"/>
    <property type="match status" value="1"/>
</dbReference>
<dbReference type="PANTHER" id="PTHR33099:SF7">
    <property type="entry name" value="MYND-TYPE DOMAIN-CONTAINING PROTEIN"/>
    <property type="match status" value="1"/>
</dbReference>
<accession>A0A4Y7TCM3</accession>
<dbReference type="Proteomes" id="UP000298030">
    <property type="component" value="Unassembled WGS sequence"/>
</dbReference>
<organism evidence="1 2">
    <name type="scientific">Coprinellus micaceus</name>
    <name type="common">Glistening ink-cap mushroom</name>
    <name type="synonym">Coprinus micaceus</name>
    <dbReference type="NCBI Taxonomy" id="71717"/>
    <lineage>
        <taxon>Eukaryota</taxon>
        <taxon>Fungi</taxon>
        <taxon>Dikarya</taxon>
        <taxon>Basidiomycota</taxon>
        <taxon>Agaricomycotina</taxon>
        <taxon>Agaricomycetes</taxon>
        <taxon>Agaricomycetidae</taxon>
        <taxon>Agaricales</taxon>
        <taxon>Agaricineae</taxon>
        <taxon>Psathyrellaceae</taxon>
        <taxon>Coprinellus</taxon>
    </lineage>
</organism>
<dbReference type="AlphaFoldDB" id="A0A4Y7TCM3"/>
<gene>
    <name evidence="1" type="ORF">FA13DRAFT_1590240</name>
</gene>
<feature type="non-terminal residue" evidence="1">
    <location>
        <position position="306"/>
    </location>
</feature>
<sequence>GSFYHCTTDQNAPNPGLFIDGLGLVGLLLNHQEAQLIISQSVQALFGEGAETVVDTQVQDTWEIDAKSVSFKNSRWQTYVDQLASKTVWSTLGVAPYTSKPQCDLYKLLLYQQGSHLLPHQDTAKAPGMFATIVVVLPSAFQGREVHVSHAGTTKILDVSQASGFDTSILAWYTDVMHEVKPITAGYRLTLSYNLIHTSPNIPPPALPEQMNMLPLRECLEKWNANGFETTPETPLVAYLLHHQYSSDNLDNGRECLKGKDVNMIAQLLPVAKSLGIVICLGNLERTVTGIVEDEGYGYHRRGRWG</sequence>
<comment type="caution">
    <text evidence="1">The sequence shown here is derived from an EMBL/GenBank/DDBJ whole genome shotgun (WGS) entry which is preliminary data.</text>
</comment>
<name>A0A4Y7TCM3_COPMI</name>
<dbReference type="PANTHER" id="PTHR33099">
    <property type="entry name" value="FE2OG DIOXYGENASE DOMAIN-CONTAINING PROTEIN"/>
    <property type="match status" value="1"/>
</dbReference>
<protein>
    <submittedName>
        <fullName evidence="1">Uncharacterized protein</fullName>
    </submittedName>
</protein>
<dbReference type="EMBL" id="QPFP01000017">
    <property type="protein sequence ID" value="TEB31925.1"/>
    <property type="molecule type" value="Genomic_DNA"/>
</dbReference>
<evidence type="ECO:0000313" key="1">
    <source>
        <dbReference type="EMBL" id="TEB31925.1"/>
    </source>
</evidence>
<reference evidence="1 2" key="1">
    <citation type="journal article" date="2019" name="Nat. Ecol. Evol.">
        <title>Megaphylogeny resolves global patterns of mushroom evolution.</title>
        <authorList>
            <person name="Varga T."/>
            <person name="Krizsan K."/>
            <person name="Foldi C."/>
            <person name="Dima B."/>
            <person name="Sanchez-Garcia M."/>
            <person name="Sanchez-Ramirez S."/>
            <person name="Szollosi G.J."/>
            <person name="Szarkandi J.G."/>
            <person name="Papp V."/>
            <person name="Albert L."/>
            <person name="Andreopoulos W."/>
            <person name="Angelini C."/>
            <person name="Antonin V."/>
            <person name="Barry K.W."/>
            <person name="Bougher N.L."/>
            <person name="Buchanan P."/>
            <person name="Buyck B."/>
            <person name="Bense V."/>
            <person name="Catcheside P."/>
            <person name="Chovatia M."/>
            <person name="Cooper J."/>
            <person name="Damon W."/>
            <person name="Desjardin D."/>
            <person name="Finy P."/>
            <person name="Geml J."/>
            <person name="Haridas S."/>
            <person name="Hughes K."/>
            <person name="Justo A."/>
            <person name="Karasinski D."/>
            <person name="Kautmanova I."/>
            <person name="Kiss B."/>
            <person name="Kocsube S."/>
            <person name="Kotiranta H."/>
            <person name="LaButti K.M."/>
            <person name="Lechner B.E."/>
            <person name="Liimatainen K."/>
            <person name="Lipzen A."/>
            <person name="Lukacs Z."/>
            <person name="Mihaltcheva S."/>
            <person name="Morgado L.N."/>
            <person name="Niskanen T."/>
            <person name="Noordeloos M.E."/>
            <person name="Ohm R.A."/>
            <person name="Ortiz-Santana B."/>
            <person name="Ovrebo C."/>
            <person name="Racz N."/>
            <person name="Riley R."/>
            <person name="Savchenko A."/>
            <person name="Shiryaev A."/>
            <person name="Soop K."/>
            <person name="Spirin V."/>
            <person name="Szebenyi C."/>
            <person name="Tomsovsky M."/>
            <person name="Tulloss R.E."/>
            <person name="Uehling J."/>
            <person name="Grigoriev I.V."/>
            <person name="Vagvolgyi C."/>
            <person name="Papp T."/>
            <person name="Martin F.M."/>
            <person name="Miettinen O."/>
            <person name="Hibbett D.S."/>
            <person name="Nagy L.G."/>
        </authorList>
    </citation>
    <scope>NUCLEOTIDE SEQUENCE [LARGE SCALE GENOMIC DNA]</scope>
    <source>
        <strain evidence="1 2">FP101781</strain>
    </source>
</reference>